<keyword evidence="2" id="KW-1185">Reference proteome</keyword>
<sequence length="183" mass="21039">MDYHSAVLVHPRFLAIMQDAAQLPTDLDTLKTWYFTRLASEADRLALLGVYRALVSDLGVPHDRVHRWLTGLRLYANAQQAIEANPSRMPEACRAWFVARGRDVFRCDRFGYDTPVFRFSALEGDRKRWPAEWKGMRSEDIELAVDGTEGVDAAAGCRNEAERELWLVEMARRWKSGQVYVHP</sequence>
<proteinExistence type="predicted"/>
<gene>
    <name evidence="1" type="ORF">LX32DRAFT_719131</name>
</gene>
<reference evidence="1" key="1">
    <citation type="submission" date="2021-06" db="EMBL/GenBank/DDBJ databases">
        <title>Comparative genomics, transcriptomics and evolutionary studies reveal genomic signatures of adaptation to plant cell wall in hemibiotrophic fungi.</title>
        <authorList>
            <consortium name="DOE Joint Genome Institute"/>
            <person name="Baroncelli R."/>
            <person name="Diaz J.F."/>
            <person name="Benocci T."/>
            <person name="Peng M."/>
            <person name="Battaglia E."/>
            <person name="Haridas S."/>
            <person name="Andreopoulos W."/>
            <person name="Labutti K."/>
            <person name="Pangilinan J."/>
            <person name="Floch G.L."/>
            <person name="Makela M.R."/>
            <person name="Henrissat B."/>
            <person name="Grigoriev I.V."/>
            <person name="Crouch J.A."/>
            <person name="De Vries R.P."/>
            <person name="Sukno S.A."/>
            <person name="Thon M.R."/>
        </authorList>
    </citation>
    <scope>NUCLEOTIDE SEQUENCE</scope>
    <source>
        <strain evidence="1">MAFF235873</strain>
    </source>
</reference>
<accession>A0AAD9HHY2</accession>
<dbReference type="AlphaFoldDB" id="A0AAD9HHY2"/>
<protein>
    <submittedName>
        <fullName evidence="1">Uncharacterized protein</fullName>
    </submittedName>
</protein>
<dbReference type="Proteomes" id="UP001232148">
    <property type="component" value="Unassembled WGS sequence"/>
</dbReference>
<name>A0AAD9HHY2_9PEZI</name>
<evidence type="ECO:0000313" key="2">
    <source>
        <dbReference type="Proteomes" id="UP001232148"/>
    </source>
</evidence>
<organism evidence="1 2">
    <name type="scientific">Colletotrichum zoysiae</name>
    <dbReference type="NCBI Taxonomy" id="1216348"/>
    <lineage>
        <taxon>Eukaryota</taxon>
        <taxon>Fungi</taxon>
        <taxon>Dikarya</taxon>
        <taxon>Ascomycota</taxon>
        <taxon>Pezizomycotina</taxon>
        <taxon>Sordariomycetes</taxon>
        <taxon>Hypocreomycetidae</taxon>
        <taxon>Glomerellales</taxon>
        <taxon>Glomerellaceae</taxon>
        <taxon>Colletotrichum</taxon>
        <taxon>Colletotrichum graminicola species complex</taxon>
    </lineage>
</organism>
<dbReference type="EMBL" id="MU842867">
    <property type="protein sequence ID" value="KAK2029215.1"/>
    <property type="molecule type" value="Genomic_DNA"/>
</dbReference>
<comment type="caution">
    <text evidence="1">The sequence shown here is derived from an EMBL/GenBank/DDBJ whole genome shotgun (WGS) entry which is preliminary data.</text>
</comment>
<evidence type="ECO:0000313" key="1">
    <source>
        <dbReference type="EMBL" id="KAK2029215.1"/>
    </source>
</evidence>